<proteinExistence type="predicted"/>
<organism evidence="1 2">
    <name type="scientific">Verminephrobacter eiseniae (strain EF01-2)</name>
    <dbReference type="NCBI Taxonomy" id="391735"/>
    <lineage>
        <taxon>Bacteria</taxon>
        <taxon>Pseudomonadati</taxon>
        <taxon>Pseudomonadota</taxon>
        <taxon>Betaproteobacteria</taxon>
        <taxon>Burkholderiales</taxon>
        <taxon>Comamonadaceae</taxon>
        <taxon>Verminephrobacter</taxon>
    </lineage>
</organism>
<dbReference type="Proteomes" id="UP000000374">
    <property type="component" value="Chromosome"/>
</dbReference>
<reference evidence="2" key="1">
    <citation type="submission" date="2006-12" db="EMBL/GenBank/DDBJ databases">
        <title>Complete sequence of chromosome 1 of Verminephrobacter eiseniae EF01-2.</title>
        <authorList>
            <person name="Copeland A."/>
            <person name="Lucas S."/>
            <person name="Lapidus A."/>
            <person name="Barry K."/>
            <person name="Detter J.C."/>
            <person name="Glavina del Rio T."/>
            <person name="Dalin E."/>
            <person name="Tice H."/>
            <person name="Pitluck S."/>
            <person name="Chertkov O."/>
            <person name="Brettin T."/>
            <person name="Bruce D."/>
            <person name="Han C."/>
            <person name="Tapia R."/>
            <person name="Gilna P."/>
            <person name="Schmutz J."/>
            <person name="Larimer F."/>
            <person name="Land M."/>
            <person name="Hauser L."/>
            <person name="Kyrpides N."/>
            <person name="Kim E."/>
            <person name="Stahl D."/>
            <person name="Richardson P."/>
        </authorList>
    </citation>
    <scope>NUCLEOTIDE SEQUENCE [LARGE SCALE GENOMIC DNA]</scope>
    <source>
        <strain evidence="2">EF01-2</strain>
    </source>
</reference>
<dbReference type="KEGG" id="vei:Veis_4091"/>
<keyword evidence="2" id="KW-1185">Reference proteome</keyword>
<evidence type="ECO:0000313" key="1">
    <source>
        <dbReference type="EMBL" id="ABM59796.1"/>
    </source>
</evidence>
<dbReference type="HOGENOM" id="CLU_2482429_0_0_4"/>
<sequence length="87" mass="9449">MCNGLPRIVIHWACTHRARPPVSRHRSDVVGCAQPSERSARRIAQPIPSVLASDATPRCASMASADRQMIGDATPGVAGWQSHWRPP</sequence>
<accession>A1WQ89</accession>
<dbReference type="AlphaFoldDB" id="A1WQ89"/>
<dbReference type="eggNOG" id="COG1028">
    <property type="taxonomic scope" value="Bacteria"/>
</dbReference>
<evidence type="ECO:0000313" key="2">
    <source>
        <dbReference type="Proteomes" id="UP000000374"/>
    </source>
</evidence>
<dbReference type="EMBL" id="CP000542">
    <property type="protein sequence ID" value="ABM59796.1"/>
    <property type="molecule type" value="Genomic_DNA"/>
</dbReference>
<name>A1WQ89_VEREI</name>
<dbReference type="STRING" id="391735.Veis_4091"/>
<protein>
    <submittedName>
        <fullName evidence="1">Uncharacterized protein</fullName>
    </submittedName>
</protein>
<gene>
    <name evidence="1" type="ordered locus">Veis_4091</name>
</gene>